<dbReference type="InterPro" id="IPR017911">
    <property type="entry name" value="MacB-like_ATP-bd"/>
</dbReference>
<evidence type="ECO:0000313" key="7">
    <source>
        <dbReference type="Proteomes" id="UP000001572"/>
    </source>
</evidence>
<dbReference type="InterPro" id="IPR003439">
    <property type="entry name" value="ABC_transporter-like_ATP-bd"/>
</dbReference>
<dbReference type="CDD" id="cd03255">
    <property type="entry name" value="ABC_MJ0796_LolCDE_FtsE"/>
    <property type="match status" value="1"/>
</dbReference>
<dbReference type="PROSITE" id="PS00211">
    <property type="entry name" value="ABC_TRANSPORTER_1"/>
    <property type="match status" value="1"/>
</dbReference>
<feature type="domain" description="ABC transporter" evidence="5">
    <location>
        <begin position="4"/>
        <end position="242"/>
    </location>
</feature>
<comment type="similarity">
    <text evidence="1">Belongs to the ABC transporter superfamily.</text>
</comment>
<dbReference type="GO" id="GO:0098796">
    <property type="term" value="C:membrane protein complex"/>
    <property type="evidence" value="ECO:0007669"/>
    <property type="project" value="UniProtKB-ARBA"/>
</dbReference>
<dbReference type="GO" id="GO:0005524">
    <property type="term" value="F:ATP binding"/>
    <property type="evidence" value="ECO:0007669"/>
    <property type="project" value="UniProtKB-KW"/>
</dbReference>
<dbReference type="RefSeq" id="WP_012064641.1">
    <property type="nucleotide sequence ID" value="NC_009633.1"/>
</dbReference>
<dbReference type="GO" id="GO:0022857">
    <property type="term" value="F:transmembrane transporter activity"/>
    <property type="evidence" value="ECO:0007669"/>
    <property type="project" value="UniProtKB-ARBA"/>
</dbReference>
<gene>
    <name evidence="6" type="ordered locus">Amet_3554</name>
</gene>
<dbReference type="FunFam" id="3.40.50.300:FF:000032">
    <property type="entry name" value="Export ABC transporter ATP-binding protein"/>
    <property type="match status" value="1"/>
</dbReference>
<dbReference type="SMART" id="SM00382">
    <property type="entry name" value="AAA"/>
    <property type="match status" value="1"/>
</dbReference>
<dbReference type="OrthoDB" id="9802264at2"/>
<dbReference type="EMBL" id="CP000724">
    <property type="protein sequence ID" value="ABR49678.1"/>
    <property type="molecule type" value="Genomic_DNA"/>
</dbReference>
<protein>
    <submittedName>
        <fullName evidence="6">ABC transporter related</fullName>
    </submittedName>
</protein>
<evidence type="ECO:0000256" key="2">
    <source>
        <dbReference type="ARBA" id="ARBA00022448"/>
    </source>
</evidence>
<keyword evidence="3" id="KW-0547">Nucleotide-binding</keyword>
<dbReference type="InterPro" id="IPR003593">
    <property type="entry name" value="AAA+_ATPase"/>
</dbReference>
<dbReference type="Proteomes" id="UP000001572">
    <property type="component" value="Chromosome"/>
</dbReference>
<keyword evidence="7" id="KW-1185">Reference proteome</keyword>
<dbReference type="PANTHER" id="PTHR42798:SF7">
    <property type="entry name" value="ALPHA-D-RIBOSE 1-METHYLPHOSPHONATE 5-TRIPHOSPHATE SYNTHASE SUBUNIT PHNL"/>
    <property type="match status" value="1"/>
</dbReference>
<dbReference type="STRING" id="293826.Amet_3554"/>
<evidence type="ECO:0000256" key="4">
    <source>
        <dbReference type="ARBA" id="ARBA00022840"/>
    </source>
</evidence>
<evidence type="ECO:0000256" key="3">
    <source>
        <dbReference type="ARBA" id="ARBA00022741"/>
    </source>
</evidence>
<reference evidence="7" key="1">
    <citation type="journal article" date="2016" name="Genome Announc.">
        <title>Complete genome sequence of Alkaliphilus metalliredigens strain QYMF, an alkaliphilic and metal-reducing bacterium isolated from borax-contaminated leachate ponds.</title>
        <authorList>
            <person name="Hwang C."/>
            <person name="Copeland A."/>
            <person name="Lucas S."/>
            <person name="Lapidus A."/>
            <person name="Barry K."/>
            <person name="Detter J.C."/>
            <person name="Glavina Del Rio T."/>
            <person name="Hammon N."/>
            <person name="Israni S."/>
            <person name="Dalin E."/>
            <person name="Tice H."/>
            <person name="Pitluck S."/>
            <person name="Chertkov O."/>
            <person name="Brettin T."/>
            <person name="Bruce D."/>
            <person name="Han C."/>
            <person name="Schmutz J."/>
            <person name="Larimer F."/>
            <person name="Land M.L."/>
            <person name="Hauser L."/>
            <person name="Kyrpides N."/>
            <person name="Mikhailova N."/>
            <person name="Ye Q."/>
            <person name="Zhou J."/>
            <person name="Richardson P."/>
            <person name="Fields M.W."/>
        </authorList>
    </citation>
    <scope>NUCLEOTIDE SEQUENCE [LARGE SCALE GENOMIC DNA]</scope>
    <source>
        <strain evidence="7">QYMF</strain>
    </source>
</reference>
<dbReference type="GO" id="GO:0016887">
    <property type="term" value="F:ATP hydrolysis activity"/>
    <property type="evidence" value="ECO:0007669"/>
    <property type="project" value="InterPro"/>
</dbReference>
<dbReference type="Pfam" id="PF00005">
    <property type="entry name" value="ABC_tran"/>
    <property type="match status" value="1"/>
</dbReference>
<evidence type="ECO:0000256" key="1">
    <source>
        <dbReference type="ARBA" id="ARBA00005417"/>
    </source>
</evidence>
<dbReference type="PANTHER" id="PTHR42798">
    <property type="entry name" value="LIPOPROTEIN-RELEASING SYSTEM ATP-BINDING PROTEIN LOLD"/>
    <property type="match status" value="1"/>
</dbReference>
<evidence type="ECO:0000313" key="6">
    <source>
        <dbReference type="EMBL" id="ABR49678.1"/>
    </source>
</evidence>
<keyword evidence="4" id="KW-0067">ATP-binding</keyword>
<dbReference type="HOGENOM" id="CLU_000604_1_22_9"/>
<dbReference type="InterPro" id="IPR027417">
    <property type="entry name" value="P-loop_NTPase"/>
</dbReference>
<name>A6TU10_ALKMQ</name>
<dbReference type="Gene3D" id="3.40.50.300">
    <property type="entry name" value="P-loop containing nucleotide triphosphate hydrolases"/>
    <property type="match status" value="1"/>
</dbReference>
<proteinExistence type="inferred from homology"/>
<keyword evidence="2" id="KW-0813">Transport</keyword>
<dbReference type="PROSITE" id="PS50893">
    <property type="entry name" value="ABC_TRANSPORTER_2"/>
    <property type="match status" value="1"/>
</dbReference>
<dbReference type="eggNOG" id="COG1136">
    <property type="taxonomic scope" value="Bacteria"/>
</dbReference>
<dbReference type="SUPFAM" id="SSF52540">
    <property type="entry name" value="P-loop containing nucleoside triphosphate hydrolases"/>
    <property type="match status" value="1"/>
</dbReference>
<accession>A6TU10</accession>
<dbReference type="KEGG" id="amt:Amet_3554"/>
<evidence type="ECO:0000259" key="5">
    <source>
        <dbReference type="PROSITE" id="PS50893"/>
    </source>
</evidence>
<organism evidence="6 7">
    <name type="scientific">Alkaliphilus metalliredigens (strain QYMF)</name>
    <dbReference type="NCBI Taxonomy" id="293826"/>
    <lineage>
        <taxon>Bacteria</taxon>
        <taxon>Bacillati</taxon>
        <taxon>Bacillota</taxon>
        <taxon>Clostridia</taxon>
        <taxon>Peptostreptococcales</taxon>
        <taxon>Natronincolaceae</taxon>
        <taxon>Alkaliphilus</taxon>
    </lineage>
</organism>
<dbReference type="InterPro" id="IPR017871">
    <property type="entry name" value="ABC_transporter-like_CS"/>
</dbReference>
<dbReference type="AlphaFoldDB" id="A6TU10"/>
<sequence length="251" mass="28149">MNVLEVKNLSKIYLGKINYTGLENIDFNLKEGEFVGVMGPSGSGKTTLLNCVSTIDEPSTGEVLVNGKNPYKLKEEELSKFRRKELGFVFQDFNLVHTLTVKENIILPLVLDSIDLKVMEERLNKIINLLGIEKILNKRTFEISGGQAQRVALARALIHNPPLLLADEPTGNLDTKAAKDVMKIFTTINEELTTSILMVTHNPYIASFCSRVIFIKDGNLYNEIHRGDNKTVFYKKIIDMLSFLGGDVDDI</sequence>